<dbReference type="PROSITE" id="PS01209">
    <property type="entry name" value="LDLRA_1"/>
    <property type="match status" value="1"/>
</dbReference>
<feature type="repeat" description="LDL-receptor class B" evidence="11">
    <location>
        <begin position="467"/>
        <end position="511"/>
    </location>
</feature>
<feature type="repeat" description="LDL-receptor class B" evidence="11">
    <location>
        <begin position="381"/>
        <end position="423"/>
    </location>
</feature>
<feature type="repeat" description="LDL-receptor class B" evidence="11">
    <location>
        <begin position="155"/>
        <end position="200"/>
    </location>
</feature>
<dbReference type="Gene3D" id="2.10.25.10">
    <property type="entry name" value="Laminin"/>
    <property type="match status" value="1"/>
</dbReference>
<evidence type="ECO:0000256" key="11">
    <source>
        <dbReference type="PROSITE-ProRule" id="PRU00461"/>
    </source>
</evidence>
<sequence>MKRSLLRFSCSCAILMCPCFVAGNISLLFLTSKDIRTIHNVGNKPMKQNIIIRNLMDGCSMEYYHADNMVCWGDRIKMAISCQSLNISQSKNLLVSSGLLSPDGLACDWVTRKMYWTDGETNRIEVIELNGLNRKVLFWDNIDQPRAIALAPKRGLMFWTDWGDVSIIERAGMNGNHSSRTVIVSHDIFWPNGLTIDYDSETIYWTDGKLNFVAAMDYDGRNRRTIIEKIIQYPQSITFFKNKLYWSEWDQHTVQVYDMASDKEPKTLVNGTVSVLAPMSVLIMDGNRQPYVENPCRHKNGGCSHLCLLSPFPPGYSCACPTGIKKISDSTCADGVQELLLLVQRSEITNISLDTNDFYQTEIPLKGIKYAFAIDYDPVEKQIFWTDDETRVISRANLDGSDQKEIISTEISHPDGVAVDWVARNLYWTDTGTDRIEVARLSGACRKILINEDLAQPRAIALAPSFGLMFWSDWDDKHPKIERAALDGSQRVILVDTNLGWPNGIALDLESKTVYWCDAHKDIIEMINFDGSSRQKLMTDDLPHLFGLSLLGDYLYWTDWQRRVVEKAHKITGHGRTIIADNLPNLMGVKAVKINGFLPGTNACADRNGGCSDLCLNRPDDYICACPYGFELSHDNRTCVEPEAFLILAKKDKIFRISIENYNNDVIFAISGIENATALDFVLRDLKIYWTDVQMKAIFKAYMNGSNVEKIIEYGLDQPEGLAVDWVAHNIYWVDTGKKTIEVSRLDGSSRRVLVWENIDEPRSLALNPRDGYMYWSDWRKPGRIERTFMDGSIRETILNNIGRTNGLTVDFVDNLLFWAALDTSAIECSELSGRNKRVIINTDMKTPFGLTQYQDFVYWTDWITGEISRANKKTGLNRTKIHEKLERVTDIHIFHASRQSDWNQCEVSNGKCSHLCLVQPEQESSALKARTAYVCSCPTHYTLVNNTCVPPLNFLLYSQKNAIVRLSPNQYEYPFVQMPIPSLRNVRALEFDPLSQWIYWVDGKNPTIKKVLSNGKNLTFVIPPEEKTFPFDLAVDPYSGFIFWTCSESNSINVTRSDGIYVGTVVKVENEKPRYLAIHSKRGLLFWTDHGSVPRIKRARLDGHNTLVIATGLNNLTGLAVDSEADLIFYAYQEFIFSNDLVGSKPYQLASGIHQLAGLAVLENFIYYVDSFHQYIKRIHKLRAGEQEVIIARQIYMTDIVAVHTPLPEDPNPCVDGGGCSHICVLGENKSPLCLCPQGLSLGEDRRNCEDAVEFDKDSFICQNSEQSVIPTAWICDGQVDCDDQSDEFNCPSCRPDEFSCQGAFCISKLKRCDGVPHCPNALDETDCCPDGGFRCDTACIDHQHMCDGVANCADGSDEAIHNCPMKSAPKSTSATVYILGLFFGLIATVAISSIVSYLRCRCPTNNSANASRPDVLEATNPLTPKPRVHKVPQQPTPLSKHNRKMGGVRPGSEAVRMSALSYDRSRLTGASSSGGSSSTPSGAGYPQETLNPPPSPVTDPRSVCVESHCCSAYSGMSSRRPYRHYRSINKPPPPTPCSTDVCDESDSYAYTNSKRSSEYDSDPLPPPPTPRSHYTSDMSYPSSPYTERSYFNPLPPPPSPDHSPS</sequence>
<evidence type="ECO:0000256" key="9">
    <source>
        <dbReference type="ARBA" id="ARBA00023180"/>
    </source>
</evidence>
<feature type="repeat" description="LDL-receptor class B" evidence="11">
    <location>
        <begin position="512"/>
        <end position="554"/>
    </location>
</feature>
<feature type="repeat" description="LDL-receptor class B" evidence="11">
    <location>
        <begin position="729"/>
        <end position="771"/>
    </location>
</feature>
<feature type="region of interest" description="Disordered" evidence="12">
    <location>
        <begin position="1467"/>
        <end position="1503"/>
    </location>
</feature>
<keyword evidence="5" id="KW-0677">Repeat</keyword>
<evidence type="ECO:0000256" key="4">
    <source>
        <dbReference type="ARBA" id="ARBA00022729"/>
    </source>
</evidence>
<keyword evidence="4" id="KW-0732">Signal</keyword>
<feature type="repeat" description="LDL-receptor class B" evidence="11">
    <location>
        <begin position="424"/>
        <end position="466"/>
    </location>
</feature>
<dbReference type="Pfam" id="PF14670">
    <property type="entry name" value="FXa_inhibition"/>
    <property type="match status" value="2"/>
</dbReference>
<feature type="domain" description="EGF-like" evidence="14">
    <location>
        <begin position="1214"/>
        <end position="1251"/>
    </location>
</feature>
<dbReference type="InterPro" id="IPR023415">
    <property type="entry name" value="LDLR_class-A_CS"/>
</dbReference>
<evidence type="ECO:0000256" key="10">
    <source>
        <dbReference type="PROSITE-ProRule" id="PRU00124"/>
    </source>
</evidence>
<dbReference type="SMART" id="SM00192">
    <property type="entry name" value="LDLa"/>
    <property type="match status" value="3"/>
</dbReference>
<feature type="domain" description="EGF-like" evidence="14">
    <location>
        <begin position="295"/>
        <end position="333"/>
    </location>
</feature>
<evidence type="ECO:0000256" key="7">
    <source>
        <dbReference type="ARBA" id="ARBA00023157"/>
    </source>
</evidence>
<dbReference type="Pfam" id="PF00057">
    <property type="entry name" value="Ldl_recept_a"/>
    <property type="match status" value="2"/>
</dbReference>
<keyword evidence="6 13" id="KW-0472">Membrane</keyword>
<dbReference type="GO" id="GO:0016020">
    <property type="term" value="C:membrane"/>
    <property type="evidence" value="ECO:0007669"/>
    <property type="project" value="UniProtKB-SubCell"/>
</dbReference>
<evidence type="ECO:0000256" key="3">
    <source>
        <dbReference type="ARBA" id="ARBA00022583"/>
    </source>
</evidence>
<feature type="repeat" description="LDL-receptor class B" evidence="11">
    <location>
        <begin position="1084"/>
        <end position="1126"/>
    </location>
</feature>
<dbReference type="OrthoDB" id="72419at2759"/>
<feature type="disulfide bond" evidence="10">
    <location>
        <begin position="1277"/>
        <end position="1292"/>
    </location>
</feature>
<dbReference type="InterPro" id="IPR002172">
    <property type="entry name" value="LDrepeatLR_classA_rpt"/>
</dbReference>
<feature type="repeat" description="LDL-receptor class B" evidence="11">
    <location>
        <begin position="686"/>
        <end position="728"/>
    </location>
</feature>
<proteinExistence type="predicted"/>
<dbReference type="SMART" id="SM00135">
    <property type="entry name" value="LY"/>
    <property type="match status" value="18"/>
</dbReference>
<evidence type="ECO:0000256" key="12">
    <source>
        <dbReference type="SAM" id="MobiDB-lite"/>
    </source>
</evidence>
<feature type="repeat" description="LDL-receptor class B" evidence="11">
    <location>
        <begin position="201"/>
        <end position="243"/>
    </location>
</feature>
<dbReference type="InterPro" id="IPR000033">
    <property type="entry name" value="LDLR_classB_rpt"/>
</dbReference>
<dbReference type="Pfam" id="PF00058">
    <property type="entry name" value="Ldl_recept_b"/>
    <property type="match status" value="8"/>
</dbReference>
<dbReference type="Gene3D" id="2.120.10.30">
    <property type="entry name" value="TolB, C-terminal domain"/>
    <property type="match status" value="4"/>
</dbReference>
<feature type="domain" description="EGF-like" evidence="14">
    <location>
        <begin position="603"/>
        <end position="640"/>
    </location>
</feature>
<dbReference type="InterPro" id="IPR036055">
    <property type="entry name" value="LDL_receptor-like_sf"/>
</dbReference>
<dbReference type="SUPFAM" id="SSF63825">
    <property type="entry name" value="YWTD domain"/>
    <property type="match status" value="4"/>
</dbReference>
<comment type="caution">
    <text evidence="15">The sequence shown here is derived from an EMBL/GenBank/DDBJ whole genome shotgun (WGS) entry which is preliminary data.</text>
</comment>
<keyword evidence="2" id="KW-0245">EGF-like domain</keyword>
<reference evidence="15 16" key="1">
    <citation type="submission" date="2020-04" db="EMBL/GenBank/DDBJ databases">
        <authorList>
            <person name="Alioto T."/>
            <person name="Alioto T."/>
            <person name="Gomez Garrido J."/>
        </authorList>
    </citation>
    <scope>NUCLEOTIDE SEQUENCE [LARGE SCALE GENOMIC DNA]</scope>
</reference>
<feature type="transmembrane region" description="Helical" evidence="13">
    <location>
        <begin position="1376"/>
        <end position="1400"/>
    </location>
</feature>
<feature type="compositionally biased region" description="Low complexity" evidence="12">
    <location>
        <begin position="1470"/>
        <end position="1486"/>
    </location>
</feature>
<evidence type="ECO:0000256" key="8">
    <source>
        <dbReference type="ARBA" id="ARBA00023170"/>
    </source>
</evidence>
<evidence type="ECO:0000313" key="15">
    <source>
        <dbReference type="EMBL" id="CAB3370018.1"/>
    </source>
</evidence>
<dbReference type="PRINTS" id="PR00261">
    <property type="entry name" value="LDLRECEPTOR"/>
</dbReference>
<dbReference type="Proteomes" id="UP000494165">
    <property type="component" value="Unassembled WGS sequence"/>
</dbReference>
<protein>
    <recommendedName>
        <fullName evidence="14">EGF-like domain-containing protein</fullName>
    </recommendedName>
</protein>
<keyword evidence="16" id="KW-1185">Reference proteome</keyword>
<feature type="disulfide bond" evidence="10">
    <location>
        <begin position="1295"/>
        <end position="1307"/>
    </location>
</feature>
<dbReference type="Gene3D" id="4.10.400.10">
    <property type="entry name" value="Low-density Lipoprotein Receptor"/>
    <property type="match status" value="3"/>
</dbReference>
<evidence type="ECO:0000259" key="14">
    <source>
        <dbReference type="SMART" id="SM00181"/>
    </source>
</evidence>
<feature type="repeat" description="LDL-receptor class B" evidence="11">
    <location>
        <begin position="772"/>
        <end position="814"/>
    </location>
</feature>
<comment type="subcellular location">
    <subcellularLocation>
        <location evidence="1">Membrane</location>
        <topology evidence="1">Single-pass membrane protein</topology>
    </subcellularLocation>
</comment>
<dbReference type="PROSITE" id="PS51120">
    <property type="entry name" value="LDLRB"/>
    <property type="match status" value="11"/>
</dbReference>
<feature type="compositionally biased region" description="Polar residues" evidence="12">
    <location>
        <begin position="1574"/>
        <end position="1588"/>
    </location>
</feature>
<name>A0A8S1CQ05_9INSE</name>
<feature type="disulfide bond" evidence="10">
    <location>
        <begin position="1314"/>
        <end position="1329"/>
    </location>
</feature>
<gene>
    <name evidence="15" type="ORF">CLODIP_2_CD14670</name>
</gene>
<feature type="domain" description="EGF-like" evidence="14">
    <location>
        <begin position="905"/>
        <end position="950"/>
    </location>
</feature>
<evidence type="ECO:0000256" key="5">
    <source>
        <dbReference type="ARBA" id="ARBA00022737"/>
    </source>
</evidence>
<comment type="caution">
    <text evidence="10">Lacks conserved residue(s) required for the propagation of feature annotation.</text>
</comment>
<dbReference type="SUPFAM" id="SSF57424">
    <property type="entry name" value="LDL receptor-like module"/>
    <property type="match status" value="3"/>
</dbReference>
<feature type="disulfide bond" evidence="10">
    <location>
        <begin position="1302"/>
        <end position="1320"/>
    </location>
</feature>
<keyword evidence="13" id="KW-0812">Transmembrane</keyword>
<keyword evidence="8" id="KW-0675">Receptor</keyword>
<keyword evidence="9" id="KW-0325">Glycoprotein</keyword>
<dbReference type="FunFam" id="2.120.10.30:FF:000001">
    <property type="entry name" value="Low-density lipoprotein receptor-related protein 6"/>
    <property type="match status" value="1"/>
</dbReference>
<dbReference type="PANTHER" id="PTHR46513:SF41">
    <property type="entry name" value="LOW-DENSITY LIPOPROTEIN RECEPTOR-RELATED PROTEIN"/>
    <property type="match status" value="1"/>
</dbReference>
<dbReference type="InterPro" id="IPR011042">
    <property type="entry name" value="6-blade_b-propeller_TolB-like"/>
</dbReference>
<keyword evidence="3" id="KW-0254">Endocytosis</keyword>
<dbReference type="SUPFAM" id="SSF57184">
    <property type="entry name" value="Growth factor receptor domain"/>
    <property type="match status" value="1"/>
</dbReference>
<evidence type="ECO:0000256" key="13">
    <source>
        <dbReference type="SAM" id="Phobius"/>
    </source>
</evidence>
<dbReference type="GO" id="GO:0006897">
    <property type="term" value="P:endocytosis"/>
    <property type="evidence" value="ECO:0007669"/>
    <property type="project" value="UniProtKB-KW"/>
</dbReference>
<dbReference type="FunFam" id="2.120.10.30:FF:000241">
    <property type="entry name" value="Low-density lipoprotein receptor-related protein 6"/>
    <property type="match status" value="2"/>
</dbReference>
<accession>A0A8S1CQ05</accession>
<dbReference type="InterPro" id="IPR050778">
    <property type="entry name" value="Cueball_EGF_LRP_Nidogen"/>
</dbReference>
<feature type="compositionally biased region" description="Pro residues" evidence="12">
    <location>
        <begin position="1595"/>
        <end position="1607"/>
    </location>
</feature>
<dbReference type="EMBL" id="CADEPI010000049">
    <property type="protein sequence ID" value="CAB3370018.1"/>
    <property type="molecule type" value="Genomic_DNA"/>
</dbReference>
<evidence type="ECO:0000256" key="2">
    <source>
        <dbReference type="ARBA" id="ARBA00022536"/>
    </source>
</evidence>
<dbReference type="InterPro" id="IPR009030">
    <property type="entry name" value="Growth_fac_rcpt_cys_sf"/>
</dbReference>
<keyword evidence="7 10" id="KW-1015">Disulfide bond</keyword>
<dbReference type="FunFam" id="2.10.25.10:FF:000240">
    <property type="entry name" value="Vitamin K-dependent protein S"/>
    <property type="match status" value="1"/>
</dbReference>
<evidence type="ECO:0000256" key="1">
    <source>
        <dbReference type="ARBA" id="ARBA00004167"/>
    </source>
</evidence>
<evidence type="ECO:0000256" key="6">
    <source>
        <dbReference type="ARBA" id="ARBA00023136"/>
    </source>
</evidence>
<feature type="region of interest" description="Disordered" evidence="12">
    <location>
        <begin position="1413"/>
        <end position="1454"/>
    </location>
</feature>
<dbReference type="PANTHER" id="PTHR46513">
    <property type="entry name" value="VITELLOGENIN RECEPTOR-LIKE PROTEIN-RELATED-RELATED"/>
    <property type="match status" value="1"/>
</dbReference>
<dbReference type="PROSITE" id="PS50068">
    <property type="entry name" value="LDLRA_2"/>
    <property type="match status" value="3"/>
</dbReference>
<evidence type="ECO:0000313" key="16">
    <source>
        <dbReference type="Proteomes" id="UP000494165"/>
    </source>
</evidence>
<dbReference type="CDD" id="cd00112">
    <property type="entry name" value="LDLa"/>
    <property type="match status" value="3"/>
</dbReference>
<feature type="repeat" description="LDL-receptor class B" evidence="11">
    <location>
        <begin position="112"/>
        <end position="154"/>
    </location>
</feature>
<keyword evidence="13" id="KW-1133">Transmembrane helix</keyword>
<organism evidence="15 16">
    <name type="scientific">Cloeon dipterum</name>
    <dbReference type="NCBI Taxonomy" id="197152"/>
    <lineage>
        <taxon>Eukaryota</taxon>
        <taxon>Metazoa</taxon>
        <taxon>Ecdysozoa</taxon>
        <taxon>Arthropoda</taxon>
        <taxon>Hexapoda</taxon>
        <taxon>Insecta</taxon>
        <taxon>Pterygota</taxon>
        <taxon>Palaeoptera</taxon>
        <taxon>Ephemeroptera</taxon>
        <taxon>Pisciforma</taxon>
        <taxon>Baetidae</taxon>
        <taxon>Cloeon</taxon>
    </lineage>
</organism>
<feature type="region of interest" description="Disordered" evidence="12">
    <location>
        <begin position="1525"/>
        <end position="1607"/>
    </location>
</feature>
<dbReference type="SMART" id="SM00181">
    <property type="entry name" value="EGF"/>
    <property type="match status" value="4"/>
</dbReference>
<dbReference type="InterPro" id="IPR000742">
    <property type="entry name" value="EGF"/>
</dbReference>